<evidence type="ECO:0000313" key="2">
    <source>
        <dbReference type="Proteomes" id="UP000185781"/>
    </source>
</evidence>
<gene>
    <name evidence="1" type="ORF">SAMN05421785_1249</name>
</gene>
<dbReference type="Proteomes" id="UP000185781">
    <property type="component" value="Unassembled WGS sequence"/>
</dbReference>
<dbReference type="AlphaFoldDB" id="A0A1N7QZU4"/>
<dbReference type="EMBL" id="FTOV01000024">
    <property type="protein sequence ID" value="SIT27987.1"/>
    <property type="molecule type" value="Genomic_DNA"/>
</dbReference>
<reference evidence="1 2" key="1">
    <citation type="submission" date="2017-01" db="EMBL/GenBank/DDBJ databases">
        <authorList>
            <person name="Mah S.A."/>
            <person name="Swanson W.J."/>
            <person name="Moy G.W."/>
            <person name="Vacquier V.D."/>
        </authorList>
    </citation>
    <scope>NUCLEOTIDE SEQUENCE [LARGE SCALE GENOMIC DNA]</scope>
    <source>
        <strain evidence="1 2">DSM 18014</strain>
    </source>
</reference>
<name>A0A1N7QZU4_9FLAO</name>
<accession>A0A1N7QZU4</accession>
<evidence type="ECO:0000313" key="1">
    <source>
        <dbReference type="EMBL" id="SIT27987.1"/>
    </source>
</evidence>
<protein>
    <submittedName>
        <fullName evidence="1">Uncharacterized protein</fullName>
    </submittedName>
</protein>
<dbReference type="STRING" id="373672.SAMN05421785_1249"/>
<sequence>MKIIFIIFVNLNIFYKLDEVKDFLTQKLLHI</sequence>
<proteinExistence type="predicted"/>
<organism evidence="1 2">
    <name type="scientific">Chryseobacterium gambrini</name>
    <dbReference type="NCBI Taxonomy" id="373672"/>
    <lineage>
        <taxon>Bacteria</taxon>
        <taxon>Pseudomonadati</taxon>
        <taxon>Bacteroidota</taxon>
        <taxon>Flavobacteriia</taxon>
        <taxon>Flavobacteriales</taxon>
        <taxon>Weeksellaceae</taxon>
        <taxon>Chryseobacterium group</taxon>
        <taxon>Chryseobacterium</taxon>
    </lineage>
</organism>